<sequence>MQDQFKFNTSSVLKLTLVTLALSLLVGGYAKANAEPAQKDEVLSVPPQEAFYIQEKTQPVSQTSDKNTLTNRAVITRASNNLKNGNGQNLAPVKECVSSTVHGK</sequence>
<dbReference type="EMBL" id="JAALHA020000002">
    <property type="protein sequence ID" value="MDR9894342.1"/>
    <property type="molecule type" value="Genomic_DNA"/>
</dbReference>
<keyword evidence="1" id="KW-0732">Signal</keyword>
<gene>
    <name evidence="2" type="ORF">G7B40_007115</name>
</gene>
<protein>
    <submittedName>
        <fullName evidence="2">Uncharacterized protein</fullName>
    </submittedName>
</protein>
<evidence type="ECO:0000256" key="1">
    <source>
        <dbReference type="SAM" id="SignalP"/>
    </source>
</evidence>
<comment type="caution">
    <text evidence="2">The sequence shown here is derived from an EMBL/GenBank/DDBJ whole genome shotgun (WGS) entry which is preliminary data.</text>
</comment>
<dbReference type="RefSeq" id="WP_208349802.1">
    <property type="nucleotide sequence ID" value="NZ_JAALHA020000002.1"/>
</dbReference>
<organism evidence="2 3">
    <name type="scientific">Aetokthonos hydrillicola Thurmond2011</name>
    <dbReference type="NCBI Taxonomy" id="2712845"/>
    <lineage>
        <taxon>Bacteria</taxon>
        <taxon>Bacillati</taxon>
        <taxon>Cyanobacteriota</taxon>
        <taxon>Cyanophyceae</taxon>
        <taxon>Nostocales</taxon>
        <taxon>Hapalosiphonaceae</taxon>
        <taxon>Aetokthonos</taxon>
    </lineage>
</organism>
<dbReference type="AlphaFoldDB" id="A0AAP5I630"/>
<feature type="signal peptide" evidence="1">
    <location>
        <begin position="1"/>
        <end position="32"/>
    </location>
</feature>
<feature type="chain" id="PRO_5042916586" evidence="1">
    <location>
        <begin position="33"/>
        <end position="104"/>
    </location>
</feature>
<keyword evidence="3" id="KW-1185">Reference proteome</keyword>
<proteinExistence type="predicted"/>
<evidence type="ECO:0000313" key="2">
    <source>
        <dbReference type="EMBL" id="MDR9894342.1"/>
    </source>
</evidence>
<evidence type="ECO:0000313" key="3">
    <source>
        <dbReference type="Proteomes" id="UP000667802"/>
    </source>
</evidence>
<reference evidence="3" key="1">
    <citation type="journal article" date="2021" name="Science">
        <title>Hunting the eagle killer: A cyanobacterial neurotoxin causes vacuolar myelinopathy.</title>
        <authorList>
            <person name="Breinlinger S."/>
            <person name="Phillips T.J."/>
            <person name="Haram B.N."/>
            <person name="Mares J."/>
            <person name="Martinez Yerena J.A."/>
            <person name="Hrouzek P."/>
            <person name="Sobotka R."/>
            <person name="Henderson W.M."/>
            <person name="Schmieder P."/>
            <person name="Williams S.M."/>
            <person name="Lauderdale J.D."/>
            <person name="Wilde H.D."/>
            <person name="Gerrin W."/>
            <person name="Kust A."/>
            <person name="Washington J.W."/>
            <person name="Wagner C."/>
            <person name="Geier B."/>
            <person name="Liebeke M."/>
            <person name="Enke H."/>
            <person name="Niedermeyer T.H.J."/>
            <person name="Wilde S.B."/>
        </authorList>
    </citation>
    <scope>NUCLEOTIDE SEQUENCE [LARGE SCALE GENOMIC DNA]</scope>
    <source>
        <strain evidence="3">Thurmond2011</strain>
    </source>
</reference>
<name>A0AAP5I630_9CYAN</name>
<dbReference type="Proteomes" id="UP000667802">
    <property type="component" value="Unassembled WGS sequence"/>
</dbReference>
<accession>A0AAP5I630</accession>